<evidence type="ECO:0000313" key="2">
    <source>
        <dbReference type="EMBL" id="PNI43782.1"/>
    </source>
</evidence>
<name>A0A2J8L953_PANTR</name>
<dbReference type="AlphaFoldDB" id="A0A2J8L953"/>
<accession>A0A2J8L953</accession>
<sequence>MGHAGCQFKALLWKNWLCRLRNPVLFLAEFFWPCILFVILTVLRFQEPPRYRDICYLQPRDLPSCGVIPFVQSLLCNTGSRCRNFSYEGSMEHHFRLSRFQTAADPKKVNNLAFLKEIQDLAEEIHGMMDKAKNLKRLWVERSNTPDSSYGSSFFTMDLNKTEEVILKLESLHQQPHIWDFLLLLPRLHTSRDHVEDGMDVAVNLLQTILNSLISLEDLDWLPLNQTFSQVSELVLNVTISTLTFLQQHGVAVTEPVYHLSMQNIVWDPQKVQYDLKSQFGFDDLHTEQILNSSAELKEVHMLDCFSHRWVFPGDWI</sequence>
<dbReference type="Proteomes" id="UP000236370">
    <property type="component" value="Unassembled WGS sequence"/>
</dbReference>
<keyword evidence="1" id="KW-1133">Transmembrane helix</keyword>
<evidence type="ECO:0000313" key="3">
    <source>
        <dbReference type="Proteomes" id="UP000236370"/>
    </source>
</evidence>
<protein>
    <submittedName>
        <fullName evidence="2">ABCA13 isoform 8</fullName>
    </submittedName>
</protein>
<evidence type="ECO:0000256" key="1">
    <source>
        <dbReference type="SAM" id="Phobius"/>
    </source>
</evidence>
<keyword evidence="1" id="KW-0472">Membrane</keyword>
<reference evidence="2 3" key="1">
    <citation type="submission" date="2017-12" db="EMBL/GenBank/DDBJ databases">
        <title>High-resolution comparative analysis of great ape genomes.</title>
        <authorList>
            <person name="Pollen A."/>
            <person name="Hastie A."/>
            <person name="Hormozdiari F."/>
            <person name="Dougherty M."/>
            <person name="Liu R."/>
            <person name="Chaisson M."/>
            <person name="Hoppe E."/>
            <person name="Hill C."/>
            <person name="Pang A."/>
            <person name="Hillier L."/>
            <person name="Baker C."/>
            <person name="Armstrong J."/>
            <person name="Shendure J."/>
            <person name="Paten B."/>
            <person name="Wilson R."/>
            <person name="Chao H."/>
            <person name="Schneider V."/>
            <person name="Ventura M."/>
            <person name="Kronenberg Z."/>
            <person name="Murali S."/>
            <person name="Gordon D."/>
            <person name="Cantsilieris S."/>
            <person name="Munson K."/>
            <person name="Nelson B."/>
            <person name="Raja A."/>
            <person name="Underwood J."/>
            <person name="Diekhans M."/>
            <person name="Fiddes I."/>
            <person name="Haussler D."/>
            <person name="Eichler E."/>
        </authorList>
    </citation>
    <scope>NUCLEOTIDE SEQUENCE [LARGE SCALE GENOMIC DNA]</scope>
    <source>
        <strain evidence="2">Yerkes chimp pedigree #C0471</strain>
    </source>
</reference>
<feature type="transmembrane region" description="Helical" evidence="1">
    <location>
        <begin position="24"/>
        <end position="43"/>
    </location>
</feature>
<organism evidence="2 3">
    <name type="scientific">Pan troglodytes</name>
    <name type="common">Chimpanzee</name>
    <dbReference type="NCBI Taxonomy" id="9598"/>
    <lineage>
        <taxon>Eukaryota</taxon>
        <taxon>Metazoa</taxon>
        <taxon>Chordata</taxon>
        <taxon>Craniata</taxon>
        <taxon>Vertebrata</taxon>
        <taxon>Euteleostomi</taxon>
        <taxon>Mammalia</taxon>
        <taxon>Eutheria</taxon>
        <taxon>Euarchontoglires</taxon>
        <taxon>Primates</taxon>
        <taxon>Haplorrhini</taxon>
        <taxon>Catarrhini</taxon>
        <taxon>Hominidae</taxon>
        <taxon>Pan</taxon>
    </lineage>
</organism>
<gene>
    <name evidence="2" type="ORF">CK820_G0031423</name>
</gene>
<keyword evidence="1" id="KW-0812">Transmembrane</keyword>
<dbReference type="EMBL" id="NBAG03000300">
    <property type="protein sequence ID" value="PNI43782.1"/>
    <property type="molecule type" value="Genomic_DNA"/>
</dbReference>
<proteinExistence type="predicted"/>
<comment type="caution">
    <text evidence="2">The sequence shown here is derived from an EMBL/GenBank/DDBJ whole genome shotgun (WGS) entry which is preliminary data.</text>
</comment>